<reference evidence="4 5" key="1">
    <citation type="submission" date="2021-05" db="EMBL/GenBank/DDBJ databases">
        <title>A novel Methanospirillum isolate from a pyrite-forming mixed culture.</title>
        <authorList>
            <person name="Bunk B."/>
            <person name="Sproer C."/>
            <person name="Spring S."/>
            <person name="Pester M."/>
        </authorList>
    </citation>
    <scope>NUCLEOTIDE SEQUENCE [LARGE SCALE GENOMIC DNA]</scope>
    <source>
        <strain evidence="4 5">J.3.6.1-F.2.7.3</strain>
    </source>
</reference>
<feature type="domain" description="KaiC-like" evidence="3">
    <location>
        <begin position="11"/>
        <end position="252"/>
    </location>
</feature>
<keyword evidence="2" id="KW-0067">ATP-binding</keyword>
<evidence type="ECO:0000259" key="3">
    <source>
        <dbReference type="Pfam" id="PF06745"/>
    </source>
</evidence>
<dbReference type="EMBL" id="CP075546">
    <property type="protein sequence ID" value="QVV90448.1"/>
    <property type="molecule type" value="Genomic_DNA"/>
</dbReference>
<evidence type="ECO:0000256" key="1">
    <source>
        <dbReference type="ARBA" id="ARBA00022741"/>
    </source>
</evidence>
<gene>
    <name evidence="4" type="ORF">KHC33_08205</name>
</gene>
<dbReference type="KEGG" id="mrtj:KHC33_08205"/>
<organism evidence="4 5">
    <name type="scientific">Methanospirillum purgamenti</name>
    <dbReference type="NCBI Taxonomy" id="2834276"/>
    <lineage>
        <taxon>Archaea</taxon>
        <taxon>Methanobacteriati</taxon>
        <taxon>Methanobacteriota</taxon>
        <taxon>Stenosarchaea group</taxon>
        <taxon>Methanomicrobia</taxon>
        <taxon>Methanomicrobiales</taxon>
        <taxon>Methanospirillaceae</taxon>
        <taxon>Methanospirillum</taxon>
    </lineage>
</organism>
<dbReference type="GO" id="GO:0005524">
    <property type="term" value="F:ATP binding"/>
    <property type="evidence" value="ECO:0007669"/>
    <property type="project" value="UniProtKB-KW"/>
</dbReference>
<accession>A0A8E7EIG8</accession>
<dbReference type="PANTHER" id="PTHR43637:SF2">
    <property type="entry name" value="PROTEIN GVPD 1"/>
    <property type="match status" value="1"/>
</dbReference>
<dbReference type="Pfam" id="PF06745">
    <property type="entry name" value="ATPase"/>
    <property type="match status" value="1"/>
</dbReference>
<evidence type="ECO:0000313" key="4">
    <source>
        <dbReference type="EMBL" id="QVV90448.1"/>
    </source>
</evidence>
<name>A0A8E7EIG8_9EURY</name>
<keyword evidence="5" id="KW-1185">Reference proteome</keyword>
<proteinExistence type="predicted"/>
<dbReference type="InterPro" id="IPR027417">
    <property type="entry name" value="P-loop_NTPase"/>
</dbReference>
<keyword evidence="1" id="KW-0547">Nucleotide-binding</keyword>
<protein>
    <submittedName>
        <fullName evidence="4">RAD55 family ATPase</fullName>
    </submittedName>
</protein>
<dbReference type="SUPFAM" id="SSF52540">
    <property type="entry name" value="P-loop containing nucleoside triphosphate hydrolases"/>
    <property type="match status" value="1"/>
</dbReference>
<dbReference type="PANTHER" id="PTHR43637">
    <property type="entry name" value="UPF0273 PROTEIN TM_0370"/>
    <property type="match status" value="1"/>
</dbReference>
<dbReference type="AlphaFoldDB" id="A0A8E7EIG8"/>
<evidence type="ECO:0000256" key="2">
    <source>
        <dbReference type="ARBA" id="ARBA00022840"/>
    </source>
</evidence>
<dbReference type="GeneID" id="65568313"/>
<sequence>MTGGKFEYYMPTGLSTLDPVFGGGIPPGSVILLKGDIGSGKNEFAYSSMINLSHLLNQGNPGEKVLVPKEIRYITVTKRKESILREISQSFHEDLLSNIDKIRFDDLSDIYFDTSLVPISWYSEYDDIIERMTMRRKIHDNLLTTLSFTLDEMPEQSMVILDSLTEIATQYIAAGKWPDLSAYLRGMQRVSKKWNTTFYLILTKGILSPYQEIEVADAMDAVIHFRWEESSSAKRQRVLYIEKFRGVMIHLEDRDLVKFAVKITSERGFEVINIRVVI</sequence>
<dbReference type="InterPro" id="IPR014774">
    <property type="entry name" value="KaiC-like_dom"/>
</dbReference>
<evidence type="ECO:0000313" key="5">
    <source>
        <dbReference type="Proteomes" id="UP000680656"/>
    </source>
</evidence>
<dbReference type="RefSeq" id="WP_214421216.1">
    <property type="nucleotide sequence ID" value="NZ_CP075546.1"/>
</dbReference>
<dbReference type="Proteomes" id="UP000680656">
    <property type="component" value="Chromosome"/>
</dbReference>
<dbReference type="Gene3D" id="3.40.50.300">
    <property type="entry name" value="P-loop containing nucleotide triphosphate hydrolases"/>
    <property type="match status" value="1"/>
</dbReference>